<evidence type="ECO:0000256" key="2">
    <source>
        <dbReference type="ARBA" id="ARBA00022679"/>
    </source>
</evidence>
<reference evidence="3 4" key="1">
    <citation type="submission" date="2017-03" db="EMBL/GenBank/DDBJ databases">
        <title>Genome sequence of Clostridium thermoalcaliphilum DSM 7309.</title>
        <authorList>
            <person name="Poehlein A."/>
            <person name="Daniel R."/>
        </authorList>
    </citation>
    <scope>NUCLEOTIDE SEQUENCE [LARGE SCALE GENOMIC DNA]</scope>
    <source>
        <strain evidence="3 4">DSM 7309</strain>
    </source>
</reference>
<comment type="caution">
    <text evidence="3">The sequence shown here is derived from an EMBL/GenBank/DDBJ whole genome shotgun (WGS) entry which is preliminary data.</text>
</comment>
<dbReference type="PANTHER" id="PTHR13707">
    <property type="entry name" value="KETOACID-COENZYME A TRANSFERASE"/>
    <property type="match status" value="1"/>
</dbReference>
<evidence type="ECO:0000256" key="1">
    <source>
        <dbReference type="ARBA" id="ARBA00007047"/>
    </source>
</evidence>
<dbReference type="AlphaFoldDB" id="A0A1V4I6M8"/>
<accession>A0A1V4I6M8</accession>
<dbReference type="EMBL" id="MZGW01000004">
    <property type="protein sequence ID" value="OPJ55539.1"/>
    <property type="molecule type" value="Genomic_DNA"/>
</dbReference>
<name>A0A1V4I6M8_9FIRM</name>
<evidence type="ECO:0000313" key="4">
    <source>
        <dbReference type="Proteomes" id="UP000190140"/>
    </source>
</evidence>
<dbReference type="EC" id="2.8.3.9" evidence="3"/>
<dbReference type="RefSeq" id="WP_079412283.1">
    <property type="nucleotide sequence ID" value="NZ_MZGW01000004.1"/>
</dbReference>
<organism evidence="3 4">
    <name type="scientific">Alkalithermobacter paradoxus</name>
    <dbReference type="NCBI Taxonomy" id="29349"/>
    <lineage>
        <taxon>Bacteria</taxon>
        <taxon>Bacillati</taxon>
        <taxon>Bacillota</taxon>
        <taxon>Clostridia</taxon>
        <taxon>Peptostreptococcales</taxon>
        <taxon>Tepidibacteraceae</taxon>
        <taxon>Alkalithermobacter</taxon>
    </lineage>
</organism>
<comment type="similarity">
    <text evidence="1">Belongs to the 3-oxoacid CoA-transferase subunit B family.</text>
</comment>
<dbReference type="OrthoDB" id="9778604at2"/>
<dbReference type="STRING" id="29349.CLOTH_12970"/>
<keyword evidence="4" id="KW-1185">Reference proteome</keyword>
<dbReference type="SUPFAM" id="SSF100950">
    <property type="entry name" value="NagB/RpiA/CoA transferase-like"/>
    <property type="match status" value="1"/>
</dbReference>
<dbReference type="Gene3D" id="3.40.1080.10">
    <property type="entry name" value="Glutaconate Coenzyme A-transferase"/>
    <property type="match status" value="1"/>
</dbReference>
<gene>
    <name evidence="3" type="primary">ctfB</name>
    <name evidence="3" type="ORF">CLOTH_12970</name>
</gene>
<dbReference type="PANTHER" id="PTHR13707:SF60">
    <property type="entry name" value="ACETATE COA-TRANSFERASE SUBUNIT ALPHA"/>
    <property type="match status" value="1"/>
</dbReference>
<dbReference type="InterPro" id="IPR037171">
    <property type="entry name" value="NagB/RpiA_transferase-like"/>
</dbReference>
<sequence length="221" mass="23758">MIIDETVGKEIIAKRVAKELKDGQLVNLGIGLPTLVANYIPKDINVTFQSENGMVGMGSLAQRGEENINITNAGGQYVNVLPQGSFFDTCMSFGLIRGGHVDVTVLGALEVDQSGNLANWIIPGKLVPGMGGAMDLVTGAKKVIVSMLHTSKGKPKIFKKCNLPLTAREKVNLIITELGVMEVTNKGLVLREINKDVTVDQIKSLTEADLIISDDLKIMDI</sequence>
<dbReference type="SMART" id="SM00882">
    <property type="entry name" value="CoA_trans"/>
    <property type="match status" value="1"/>
</dbReference>
<dbReference type="GO" id="GO:0047371">
    <property type="term" value="F:butyrate-acetoacetate CoA-transferase activity"/>
    <property type="evidence" value="ECO:0007669"/>
    <property type="project" value="UniProtKB-EC"/>
</dbReference>
<dbReference type="InterPro" id="IPR004165">
    <property type="entry name" value="CoA_trans_fam_I"/>
</dbReference>
<dbReference type="Proteomes" id="UP000190140">
    <property type="component" value="Unassembled WGS sequence"/>
</dbReference>
<proteinExistence type="inferred from homology"/>
<keyword evidence="2 3" id="KW-0808">Transferase</keyword>
<dbReference type="InterPro" id="IPR012791">
    <property type="entry name" value="3-oxoacid_CoA-transf_B"/>
</dbReference>
<protein>
    <submittedName>
        <fullName evidence="3">Butyrate--acetoacetate CoA-transferase subunit B</fullName>
        <ecNumber evidence="3">2.8.3.9</ecNumber>
    </submittedName>
</protein>
<evidence type="ECO:0000313" key="3">
    <source>
        <dbReference type="EMBL" id="OPJ55539.1"/>
    </source>
</evidence>
<dbReference type="Pfam" id="PF01144">
    <property type="entry name" value="CoA_trans"/>
    <property type="match status" value="1"/>
</dbReference>
<dbReference type="NCBIfam" id="TIGR02428">
    <property type="entry name" value="pcaJ_scoB_fam"/>
    <property type="match status" value="1"/>
</dbReference>